<evidence type="ECO:0000256" key="9">
    <source>
        <dbReference type="ARBA" id="ARBA00023242"/>
    </source>
</evidence>
<evidence type="ECO:0000256" key="4">
    <source>
        <dbReference type="ARBA" id="ARBA00022490"/>
    </source>
</evidence>
<evidence type="ECO:0000256" key="7">
    <source>
        <dbReference type="ARBA" id="ARBA00022927"/>
    </source>
</evidence>
<dbReference type="PANTHER" id="PTHR11886">
    <property type="entry name" value="DYNEIN LIGHT CHAIN"/>
    <property type="match status" value="1"/>
</dbReference>
<keyword evidence="10" id="KW-0505">Motor protein</keyword>
<keyword evidence="7" id="KW-0653">Protein transport</keyword>
<comment type="similarity">
    <text evidence="10">Belongs to the dynein light chain family.</text>
</comment>
<dbReference type="GO" id="GO:0015031">
    <property type="term" value="P:protein transport"/>
    <property type="evidence" value="ECO:0007669"/>
    <property type="project" value="UniProtKB-KW"/>
</dbReference>
<comment type="subcellular location">
    <subcellularLocation>
        <location evidence="2 10">Cytoplasm</location>
        <location evidence="2 10">Cytoskeleton</location>
    </subcellularLocation>
    <subcellularLocation>
        <location evidence="1">Nucleus</location>
    </subcellularLocation>
</comment>
<feature type="region of interest" description="Disordered" evidence="11">
    <location>
        <begin position="1"/>
        <end position="21"/>
    </location>
</feature>
<keyword evidence="8 10" id="KW-0206">Cytoskeleton</keyword>
<dbReference type="GO" id="GO:0007017">
    <property type="term" value="P:microtubule-based process"/>
    <property type="evidence" value="ECO:0007669"/>
    <property type="project" value="InterPro"/>
</dbReference>
<dbReference type="SMART" id="SM01375">
    <property type="entry name" value="Dynein_light"/>
    <property type="match status" value="1"/>
</dbReference>
<dbReference type="GO" id="GO:0005874">
    <property type="term" value="C:microtubule"/>
    <property type="evidence" value="ECO:0007669"/>
    <property type="project" value="UniProtKB-KW"/>
</dbReference>
<dbReference type="Gene3D" id="3.30.740.10">
    <property type="entry name" value="Protein Inhibitor Of Neuronal Nitric Oxide Synthase"/>
    <property type="match status" value="1"/>
</dbReference>
<dbReference type="GO" id="GO:0045505">
    <property type="term" value="F:dynein intermediate chain binding"/>
    <property type="evidence" value="ECO:0007669"/>
    <property type="project" value="TreeGrafter"/>
</dbReference>
<proteinExistence type="inferred from homology"/>
<keyword evidence="4 10" id="KW-0963">Cytoplasm</keyword>
<evidence type="ECO:0000256" key="3">
    <source>
        <dbReference type="ARBA" id="ARBA00022448"/>
    </source>
</evidence>
<protein>
    <recommendedName>
        <fullName evidence="10">Dynein light chain</fullName>
    </recommendedName>
</protein>
<dbReference type="FunFam" id="3.30.740.10:FF:000005">
    <property type="entry name" value="Dynein light chain"/>
    <property type="match status" value="1"/>
</dbReference>
<evidence type="ECO:0000256" key="8">
    <source>
        <dbReference type="ARBA" id="ARBA00023212"/>
    </source>
</evidence>
<dbReference type="GO" id="GO:0005868">
    <property type="term" value="C:cytoplasmic dynein complex"/>
    <property type="evidence" value="ECO:0007669"/>
    <property type="project" value="TreeGrafter"/>
</dbReference>
<evidence type="ECO:0000313" key="13">
    <source>
        <dbReference type="Proteomes" id="UP000825729"/>
    </source>
</evidence>
<evidence type="ECO:0000256" key="10">
    <source>
        <dbReference type="RuleBase" id="RU365010"/>
    </source>
</evidence>
<dbReference type="GO" id="GO:0051028">
    <property type="term" value="P:mRNA transport"/>
    <property type="evidence" value="ECO:0007669"/>
    <property type="project" value="UniProtKB-KW"/>
</dbReference>
<accession>A0AAV7EHS0</accession>
<evidence type="ECO:0000256" key="2">
    <source>
        <dbReference type="ARBA" id="ARBA00004245"/>
    </source>
</evidence>
<dbReference type="SUPFAM" id="SSF54648">
    <property type="entry name" value="DLC"/>
    <property type="match status" value="1"/>
</dbReference>
<evidence type="ECO:0000313" key="12">
    <source>
        <dbReference type="EMBL" id="KAG9447834.1"/>
    </source>
</evidence>
<gene>
    <name evidence="12" type="ORF">H6P81_013962</name>
</gene>
<keyword evidence="9" id="KW-0539">Nucleus</keyword>
<keyword evidence="6" id="KW-0509">mRNA transport</keyword>
<keyword evidence="5 10" id="KW-0493">Microtubule</keyword>
<keyword evidence="13" id="KW-1185">Reference proteome</keyword>
<evidence type="ECO:0000256" key="5">
    <source>
        <dbReference type="ARBA" id="ARBA00022701"/>
    </source>
</evidence>
<sequence length="132" mass="14338">MEVEKSDSGRKRKEIEEHSRAPDAKVAAMAASLGIQVRSAEMSAVIQERAFRYTAALLAAAATPTRRKPTDIAFSIKKEFDAAYGPAWHCVVGKSFGSFVTHSRGGFLYFSIGNLSFLLFKTAVRPVAVSVP</sequence>
<evidence type="ECO:0000256" key="1">
    <source>
        <dbReference type="ARBA" id="ARBA00004123"/>
    </source>
</evidence>
<dbReference type="InterPro" id="IPR001372">
    <property type="entry name" value="Dynein_light_chain_typ-1/2"/>
</dbReference>
<dbReference type="AlphaFoldDB" id="A0AAV7EHS0"/>
<dbReference type="Pfam" id="PF01221">
    <property type="entry name" value="Dynein_light"/>
    <property type="match status" value="1"/>
</dbReference>
<dbReference type="EMBL" id="JAINDJ010000005">
    <property type="protein sequence ID" value="KAG9447834.1"/>
    <property type="molecule type" value="Genomic_DNA"/>
</dbReference>
<dbReference type="PANTHER" id="PTHR11886:SF56">
    <property type="entry name" value="OS02G0580400 PROTEIN"/>
    <property type="match status" value="1"/>
</dbReference>
<comment type="caution">
    <text evidence="12">The sequence shown here is derived from an EMBL/GenBank/DDBJ whole genome shotgun (WGS) entry which is preliminary data.</text>
</comment>
<organism evidence="12 13">
    <name type="scientific">Aristolochia fimbriata</name>
    <name type="common">White veined hardy Dutchman's pipe vine</name>
    <dbReference type="NCBI Taxonomy" id="158543"/>
    <lineage>
        <taxon>Eukaryota</taxon>
        <taxon>Viridiplantae</taxon>
        <taxon>Streptophyta</taxon>
        <taxon>Embryophyta</taxon>
        <taxon>Tracheophyta</taxon>
        <taxon>Spermatophyta</taxon>
        <taxon>Magnoliopsida</taxon>
        <taxon>Magnoliidae</taxon>
        <taxon>Piperales</taxon>
        <taxon>Aristolochiaceae</taxon>
        <taxon>Aristolochia</taxon>
    </lineage>
</organism>
<evidence type="ECO:0000256" key="11">
    <source>
        <dbReference type="SAM" id="MobiDB-lite"/>
    </source>
</evidence>
<dbReference type="Proteomes" id="UP000825729">
    <property type="component" value="Unassembled WGS sequence"/>
</dbReference>
<reference evidence="12 13" key="1">
    <citation type="submission" date="2021-07" db="EMBL/GenBank/DDBJ databases">
        <title>The Aristolochia fimbriata genome: insights into angiosperm evolution, floral development and chemical biosynthesis.</title>
        <authorList>
            <person name="Jiao Y."/>
        </authorList>
    </citation>
    <scope>NUCLEOTIDE SEQUENCE [LARGE SCALE GENOMIC DNA]</scope>
    <source>
        <strain evidence="12">IBCAS-2021</strain>
        <tissue evidence="12">Leaf</tissue>
    </source>
</reference>
<dbReference type="InterPro" id="IPR037177">
    <property type="entry name" value="DLC_sf"/>
</dbReference>
<name>A0AAV7EHS0_ARIFI</name>
<evidence type="ECO:0000256" key="6">
    <source>
        <dbReference type="ARBA" id="ARBA00022816"/>
    </source>
</evidence>
<keyword evidence="10" id="KW-0243">Dynein</keyword>
<keyword evidence="3" id="KW-0813">Transport</keyword>
<dbReference type="GO" id="GO:0005634">
    <property type="term" value="C:nucleus"/>
    <property type="evidence" value="ECO:0007669"/>
    <property type="project" value="UniProtKB-SubCell"/>
</dbReference>